<dbReference type="RefSeq" id="WP_076136890.1">
    <property type="nucleotide sequence ID" value="NZ_MPTO01000020.1"/>
</dbReference>
<gene>
    <name evidence="1" type="ORF">BSK47_20800</name>
</gene>
<name>A0AB36J8E4_9BACL</name>
<protein>
    <recommendedName>
        <fullName evidence="3">DUF4304 domain-containing protein</fullName>
    </recommendedName>
</protein>
<dbReference type="Proteomes" id="UP000187323">
    <property type="component" value="Unassembled WGS sequence"/>
</dbReference>
<organism evidence="1 2">
    <name type="scientific">Paenibacillus odorifer</name>
    <dbReference type="NCBI Taxonomy" id="189426"/>
    <lineage>
        <taxon>Bacteria</taxon>
        <taxon>Bacillati</taxon>
        <taxon>Bacillota</taxon>
        <taxon>Bacilli</taxon>
        <taxon>Bacillales</taxon>
        <taxon>Paenibacillaceae</taxon>
        <taxon>Paenibacillus</taxon>
    </lineage>
</organism>
<accession>A0AB36J8E4</accession>
<dbReference type="EMBL" id="MPTO01000020">
    <property type="protein sequence ID" value="OME16038.1"/>
    <property type="molecule type" value="Genomic_DNA"/>
</dbReference>
<proteinExistence type="predicted"/>
<reference evidence="1 2" key="1">
    <citation type="submission" date="2016-10" db="EMBL/GenBank/DDBJ databases">
        <title>Paenibacillus species isolates.</title>
        <authorList>
            <person name="Beno S.M."/>
        </authorList>
    </citation>
    <scope>NUCLEOTIDE SEQUENCE [LARGE SCALE GENOMIC DNA]</scope>
    <source>
        <strain evidence="1 2">FSL H7-0918</strain>
    </source>
</reference>
<sequence length="207" mass="24398">MNHAFTLNDIRNNIKEYQESVKAIGILIARPNIQFVKEQILCDINYFYHRSGKYIDFFLPGYGAYWYGHYPDEQNICKVDGVNWSYSDKMFCIFIDELERQTKWKYKGETELIIINAVNGEFDFTNTFSIWLDSAVKDEAIYSVRTFMEDIIRTSRIKIETADLRNTALIQTIGTEALDYIIEKLPFESGKKIKKTKYFIKRNLSLN</sequence>
<comment type="caution">
    <text evidence="1">The sequence shown here is derived from an EMBL/GenBank/DDBJ whole genome shotgun (WGS) entry which is preliminary data.</text>
</comment>
<evidence type="ECO:0000313" key="1">
    <source>
        <dbReference type="EMBL" id="OME16038.1"/>
    </source>
</evidence>
<evidence type="ECO:0008006" key="3">
    <source>
        <dbReference type="Google" id="ProtNLM"/>
    </source>
</evidence>
<evidence type="ECO:0000313" key="2">
    <source>
        <dbReference type="Proteomes" id="UP000187323"/>
    </source>
</evidence>
<dbReference type="AlphaFoldDB" id="A0AB36J8E4"/>